<dbReference type="GO" id="GO:0003988">
    <property type="term" value="F:acetyl-CoA C-acyltransferase activity"/>
    <property type="evidence" value="ECO:0007669"/>
    <property type="project" value="UniProtKB-ARBA"/>
</dbReference>
<evidence type="ECO:0000313" key="3">
    <source>
        <dbReference type="Proteomes" id="UP000282971"/>
    </source>
</evidence>
<dbReference type="Proteomes" id="UP000282971">
    <property type="component" value="Unassembled WGS sequence"/>
</dbReference>
<dbReference type="AlphaFoldDB" id="A0A437M695"/>
<dbReference type="OrthoDB" id="9790314at2"/>
<dbReference type="EMBL" id="SACN01000001">
    <property type="protein sequence ID" value="RVT93169.1"/>
    <property type="molecule type" value="Genomic_DNA"/>
</dbReference>
<comment type="caution">
    <text evidence="2">The sequence shown here is derived from an EMBL/GenBank/DDBJ whole genome shotgun (WGS) entry which is preliminary data.</text>
</comment>
<dbReference type="PANTHER" id="PTHR42870:SF1">
    <property type="entry name" value="NON-SPECIFIC LIPID-TRANSFER PROTEIN-LIKE 2"/>
    <property type="match status" value="1"/>
</dbReference>
<dbReference type="InterPro" id="IPR016039">
    <property type="entry name" value="Thiolase-like"/>
</dbReference>
<dbReference type="SUPFAM" id="SSF53901">
    <property type="entry name" value="Thiolase-like"/>
    <property type="match status" value="1"/>
</dbReference>
<name>A0A437M695_9SPHN</name>
<reference evidence="2 3" key="1">
    <citation type="submission" date="2019-01" db="EMBL/GenBank/DDBJ databases">
        <authorList>
            <person name="Chen W.-M."/>
        </authorList>
    </citation>
    <scope>NUCLEOTIDE SEQUENCE [LARGE SCALE GENOMIC DNA]</scope>
    <source>
        <strain evidence="2 3">CCP-7</strain>
    </source>
</reference>
<dbReference type="InterPro" id="IPR055140">
    <property type="entry name" value="Thiolase_C_2"/>
</dbReference>
<gene>
    <name evidence="2" type="ORF">EOD43_04570</name>
</gene>
<evidence type="ECO:0000259" key="1">
    <source>
        <dbReference type="Pfam" id="PF22691"/>
    </source>
</evidence>
<dbReference type="PANTHER" id="PTHR42870">
    <property type="entry name" value="ACETYL-COA C-ACETYLTRANSFERASE"/>
    <property type="match status" value="1"/>
</dbReference>
<keyword evidence="3" id="KW-1185">Reference proteome</keyword>
<dbReference type="RefSeq" id="WP_127741504.1">
    <property type="nucleotide sequence ID" value="NZ_SACN01000001.1"/>
</dbReference>
<evidence type="ECO:0000313" key="2">
    <source>
        <dbReference type="EMBL" id="RVT93169.1"/>
    </source>
</evidence>
<proteinExistence type="predicted"/>
<organism evidence="2 3">
    <name type="scientific">Sphingomonas crocodyli</name>
    <dbReference type="NCBI Taxonomy" id="1979270"/>
    <lineage>
        <taxon>Bacteria</taxon>
        <taxon>Pseudomonadati</taxon>
        <taxon>Pseudomonadota</taxon>
        <taxon>Alphaproteobacteria</taxon>
        <taxon>Sphingomonadales</taxon>
        <taxon>Sphingomonadaceae</taxon>
        <taxon>Sphingomonas</taxon>
    </lineage>
</organism>
<feature type="domain" description="Thiolase C-terminal" evidence="1">
    <location>
        <begin position="270"/>
        <end position="388"/>
    </location>
</feature>
<dbReference type="Pfam" id="PF22691">
    <property type="entry name" value="Thiolase_C_1"/>
    <property type="match status" value="1"/>
</dbReference>
<protein>
    <submittedName>
        <fullName evidence="2">Thiolase family protein</fullName>
    </submittedName>
</protein>
<dbReference type="Gene3D" id="3.40.47.10">
    <property type="match status" value="1"/>
</dbReference>
<dbReference type="InterPro" id="IPR002155">
    <property type="entry name" value="Thiolase"/>
</dbReference>
<dbReference type="CDD" id="cd00829">
    <property type="entry name" value="SCP-x_thiolase"/>
    <property type="match status" value="1"/>
</dbReference>
<dbReference type="PIRSF" id="PIRSF000429">
    <property type="entry name" value="Ac-CoA_Ac_transf"/>
    <property type="match status" value="1"/>
</dbReference>
<accession>A0A437M695</accession>
<sequence length="399" mass="42179">MPVETHAEKRVVISGAGQSEVGRPSTKTALQLTIDACSQAIREAGLKPSDIDGLTTYPGPMPEPKGFSPVGPTELMFSMGLNPSWVAASTDGHAHMGAIFSAIQAITSGMCKHVLIFRTVSQATVQVQAKTSAAQSNLMGRGSTRISGGMAWNVPFNAVSATPMYALYAQAYFSKYGATSEQLGAIAVNARGMAALNPNATLRKPLTIEDYMASRFIATPLRLFDCDIPVDGSTALVLSHVDTIADLAQPPIRIESIGMSIGGFGIGLHQGDFTTMASNKAGDMLWSRTDLKPADVDVAQIYDGFSILTLMWMESLRLCGRGEAAAFVEGGTRIGLGGELPLNTSGGQLSQGRLHGYGHTYEACVQLWGRAGDRQVKDARVCAVANGGFGYGALLLRRD</sequence>